<name>A0A2Z6RR16_9GLOM</name>
<accession>A0A2Z6RR16</accession>
<evidence type="ECO:0000256" key="1">
    <source>
        <dbReference type="SAM" id="Phobius"/>
    </source>
</evidence>
<evidence type="ECO:0000313" key="3">
    <source>
        <dbReference type="Proteomes" id="UP000247702"/>
    </source>
</evidence>
<gene>
    <name evidence="2" type="ORF">RclHR1_23950001</name>
</gene>
<reference evidence="2 3" key="1">
    <citation type="submission" date="2017-11" db="EMBL/GenBank/DDBJ databases">
        <title>The genome of Rhizophagus clarus HR1 reveals common genetic basis of auxotrophy among arbuscular mycorrhizal fungi.</title>
        <authorList>
            <person name="Kobayashi Y."/>
        </authorList>
    </citation>
    <scope>NUCLEOTIDE SEQUENCE [LARGE SCALE GENOMIC DNA]</scope>
    <source>
        <strain evidence="2 3">HR1</strain>
    </source>
</reference>
<feature type="transmembrane region" description="Helical" evidence="1">
    <location>
        <begin position="15"/>
        <end position="33"/>
    </location>
</feature>
<comment type="caution">
    <text evidence="2">The sequence shown here is derived from an EMBL/GenBank/DDBJ whole genome shotgun (WGS) entry which is preliminary data.</text>
</comment>
<organism evidence="2 3">
    <name type="scientific">Rhizophagus clarus</name>
    <dbReference type="NCBI Taxonomy" id="94130"/>
    <lineage>
        <taxon>Eukaryota</taxon>
        <taxon>Fungi</taxon>
        <taxon>Fungi incertae sedis</taxon>
        <taxon>Mucoromycota</taxon>
        <taxon>Glomeromycotina</taxon>
        <taxon>Glomeromycetes</taxon>
        <taxon>Glomerales</taxon>
        <taxon>Glomeraceae</taxon>
        <taxon>Rhizophagus</taxon>
    </lineage>
</organism>
<keyword evidence="1" id="KW-1133">Transmembrane helix</keyword>
<dbReference type="AlphaFoldDB" id="A0A2Z6RR16"/>
<proteinExistence type="predicted"/>
<dbReference type="Proteomes" id="UP000247702">
    <property type="component" value="Unassembled WGS sequence"/>
</dbReference>
<protein>
    <submittedName>
        <fullName evidence="2">Uncharacterized protein</fullName>
    </submittedName>
</protein>
<feature type="transmembrane region" description="Helical" evidence="1">
    <location>
        <begin position="53"/>
        <end position="71"/>
    </location>
</feature>
<keyword evidence="1" id="KW-0472">Membrane</keyword>
<keyword evidence="1" id="KW-0812">Transmembrane</keyword>
<evidence type="ECO:0000313" key="2">
    <source>
        <dbReference type="EMBL" id="GBB94636.1"/>
    </source>
</evidence>
<sequence>MGVALFCLFSLRCDFLFRTLVHFLLIYMLGHFIPSLASSSLTRTTHIHKFICLKLRFHFYLLRIFCIFLTVRRKSFFRINALSFKHYYKTHFSSSHCVFPNSDDFILSLEDQYN</sequence>
<dbReference type="EMBL" id="BEXD01001552">
    <property type="protein sequence ID" value="GBB94636.1"/>
    <property type="molecule type" value="Genomic_DNA"/>
</dbReference>
<keyword evidence="3" id="KW-1185">Reference proteome</keyword>